<gene>
    <name evidence="7" type="ORF">SAMN05192564_106358</name>
</gene>
<dbReference type="InterPro" id="IPR036259">
    <property type="entry name" value="MFS_trans_sf"/>
</dbReference>
<keyword evidence="2 5" id="KW-0812">Transmembrane</keyword>
<feature type="transmembrane region" description="Helical" evidence="5">
    <location>
        <begin position="48"/>
        <end position="71"/>
    </location>
</feature>
<feature type="domain" description="Major facilitator superfamily (MFS) profile" evidence="6">
    <location>
        <begin position="13"/>
        <end position="418"/>
    </location>
</feature>
<protein>
    <submittedName>
        <fullName evidence="7">Sugar phosphate permease</fullName>
    </submittedName>
</protein>
<feature type="transmembrane region" description="Helical" evidence="5">
    <location>
        <begin position="78"/>
        <end position="96"/>
    </location>
</feature>
<dbReference type="Gene3D" id="1.20.1250.20">
    <property type="entry name" value="MFS general substrate transporter like domains"/>
    <property type="match status" value="2"/>
</dbReference>
<keyword evidence="4 5" id="KW-0472">Membrane</keyword>
<dbReference type="Proteomes" id="UP000198638">
    <property type="component" value="Unassembled WGS sequence"/>
</dbReference>
<feature type="transmembrane region" description="Helical" evidence="5">
    <location>
        <begin position="262"/>
        <end position="284"/>
    </location>
</feature>
<keyword evidence="8" id="KW-1185">Reference proteome</keyword>
<feature type="transmembrane region" description="Helical" evidence="5">
    <location>
        <begin position="357"/>
        <end position="382"/>
    </location>
</feature>
<accession>A0A1H4GUD6</accession>
<feature type="transmembrane region" description="Helical" evidence="5">
    <location>
        <begin position="12"/>
        <end position="36"/>
    </location>
</feature>
<feature type="transmembrane region" description="Helical" evidence="5">
    <location>
        <begin position="226"/>
        <end position="250"/>
    </location>
</feature>
<dbReference type="InterPro" id="IPR020846">
    <property type="entry name" value="MFS_dom"/>
</dbReference>
<dbReference type="OrthoDB" id="4474610at2"/>
<evidence type="ECO:0000313" key="8">
    <source>
        <dbReference type="Proteomes" id="UP000198638"/>
    </source>
</evidence>
<feature type="transmembrane region" description="Helical" evidence="5">
    <location>
        <begin position="394"/>
        <end position="415"/>
    </location>
</feature>
<evidence type="ECO:0000313" key="7">
    <source>
        <dbReference type="EMBL" id="SEB13173.1"/>
    </source>
</evidence>
<dbReference type="InterPro" id="IPR050382">
    <property type="entry name" value="MFS_Na/Anion_cotransporter"/>
</dbReference>
<feature type="transmembrane region" description="Helical" evidence="5">
    <location>
        <begin position="322"/>
        <end position="345"/>
    </location>
</feature>
<dbReference type="RefSeq" id="WP_090535639.1">
    <property type="nucleotide sequence ID" value="NZ_FNRQ01000006.1"/>
</dbReference>
<evidence type="ECO:0000259" key="6">
    <source>
        <dbReference type="PROSITE" id="PS50850"/>
    </source>
</evidence>
<dbReference type="SUPFAM" id="SSF103473">
    <property type="entry name" value="MFS general substrate transporter"/>
    <property type="match status" value="1"/>
</dbReference>
<comment type="subcellular location">
    <subcellularLocation>
        <location evidence="1">Membrane</location>
        <topology evidence="1">Multi-pass membrane protein</topology>
    </subcellularLocation>
</comment>
<sequence length="449" mass="47611">MFPIANRWRGWIVVVMMFLFMLINFADKAVVGLAAVPMMHDLGLSPQQLGMVGSSFFLLFSISGVLFGFAANRIKTKWLLAVLSIIWAVVQFPLVGAASFPLLIACRVVLGAGEGPAYPLALHATYKWFDNSRRNLPCAIVLQGANTGMLVAGPVLTYLIIHYNWHSAFLALGLAGCAWTVLWLLLGEEGTVDDHAAASPVNVNVDVRSPVPVRVRYRDLICDRTLFGCVLLTFVGYAVLSVGFTWFPVYLRLALGYPAADVGWLFSLIVCAGIPATLAMSAASQWMAARGVSSRVSRGVMASVPIALAGLALFGTTTQIGAGAKVACLAASNVLSQLIFFFAPLMIGEVTPTTQRAAWLGINASLGTLAGLVAPALMGHFVGDASSVAEGFRHGFTVLGCVLVPSGLLGVWLMNPERSVRRLQRLYSANAGEATMSAAGTPSCGEKAA</sequence>
<feature type="transmembrane region" description="Helical" evidence="5">
    <location>
        <begin position="138"/>
        <end position="161"/>
    </location>
</feature>
<evidence type="ECO:0000256" key="3">
    <source>
        <dbReference type="ARBA" id="ARBA00022989"/>
    </source>
</evidence>
<feature type="transmembrane region" description="Helical" evidence="5">
    <location>
        <begin position="296"/>
        <end position="316"/>
    </location>
</feature>
<feature type="transmembrane region" description="Helical" evidence="5">
    <location>
        <begin position="167"/>
        <end position="186"/>
    </location>
</feature>
<proteinExistence type="predicted"/>
<dbReference type="EMBL" id="FNRQ01000006">
    <property type="protein sequence ID" value="SEB13173.1"/>
    <property type="molecule type" value="Genomic_DNA"/>
</dbReference>
<dbReference type="InterPro" id="IPR011701">
    <property type="entry name" value="MFS"/>
</dbReference>
<evidence type="ECO:0000256" key="1">
    <source>
        <dbReference type="ARBA" id="ARBA00004141"/>
    </source>
</evidence>
<dbReference type="STRING" id="83784.SAMN05192564_106358"/>
<feature type="transmembrane region" description="Helical" evidence="5">
    <location>
        <begin position="102"/>
        <end position="126"/>
    </location>
</feature>
<dbReference type="PROSITE" id="PS50850">
    <property type="entry name" value="MFS"/>
    <property type="match status" value="1"/>
</dbReference>
<evidence type="ECO:0000256" key="4">
    <source>
        <dbReference type="ARBA" id="ARBA00023136"/>
    </source>
</evidence>
<dbReference type="PANTHER" id="PTHR11662">
    <property type="entry name" value="SOLUTE CARRIER FAMILY 17"/>
    <property type="match status" value="1"/>
</dbReference>
<reference evidence="8" key="1">
    <citation type="submission" date="2016-10" db="EMBL/GenBank/DDBJ databases">
        <authorList>
            <person name="Varghese N."/>
            <person name="Submissions S."/>
        </authorList>
    </citation>
    <scope>NUCLEOTIDE SEQUENCE [LARGE SCALE GENOMIC DNA]</scope>
    <source>
        <strain evidence="8">LMG 24000</strain>
    </source>
</reference>
<evidence type="ECO:0000256" key="2">
    <source>
        <dbReference type="ARBA" id="ARBA00022692"/>
    </source>
</evidence>
<keyword evidence="3 5" id="KW-1133">Transmembrane helix</keyword>
<dbReference type="Pfam" id="PF07690">
    <property type="entry name" value="MFS_1"/>
    <property type="match status" value="1"/>
</dbReference>
<dbReference type="GO" id="GO:0022857">
    <property type="term" value="F:transmembrane transporter activity"/>
    <property type="evidence" value="ECO:0007669"/>
    <property type="project" value="InterPro"/>
</dbReference>
<dbReference type="AlphaFoldDB" id="A0A1H4GUD6"/>
<dbReference type="PANTHER" id="PTHR11662:SF450">
    <property type="entry name" value="BLR1003 PROTEIN"/>
    <property type="match status" value="1"/>
</dbReference>
<evidence type="ECO:0000256" key="5">
    <source>
        <dbReference type="SAM" id="Phobius"/>
    </source>
</evidence>
<dbReference type="GO" id="GO:0016020">
    <property type="term" value="C:membrane"/>
    <property type="evidence" value="ECO:0007669"/>
    <property type="project" value="UniProtKB-SubCell"/>
</dbReference>
<organism evidence="7 8">
    <name type="scientific">Paraburkholderia sartisoli</name>
    <dbReference type="NCBI Taxonomy" id="83784"/>
    <lineage>
        <taxon>Bacteria</taxon>
        <taxon>Pseudomonadati</taxon>
        <taxon>Pseudomonadota</taxon>
        <taxon>Betaproteobacteria</taxon>
        <taxon>Burkholderiales</taxon>
        <taxon>Burkholderiaceae</taxon>
        <taxon>Paraburkholderia</taxon>
    </lineage>
</organism>
<name>A0A1H4GUD6_9BURK</name>